<protein>
    <submittedName>
        <fullName evidence="1">Uncharacterized protein</fullName>
    </submittedName>
</protein>
<keyword evidence="2" id="KW-1185">Reference proteome</keyword>
<dbReference type="Gene3D" id="2.40.50.140">
    <property type="entry name" value="Nucleic acid-binding proteins"/>
    <property type="match status" value="3"/>
</dbReference>
<comment type="caution">
    <text evidence="1">The sequence shown here is derived from an EMBL/GenBank/DDBJ whole genome shotgun (WGS) entry which is preliminary data.</text>
</comment>
<dbReference type="PANTHER" id="PTHR47165:SF4">
    <property type="entry name" value="OS03G0429900 PROTEIN"/>
    <property type="match status" value="1"/>
</dbReference>
<dbReference type="SUPFAM" id="SSF50249">
    <property type="entry name" value="Nucleic acid-binding proteins"/>
    <property type="match status" value="3"/>
</dbReference>
<organism evidence="1 2">
    <name type="scientific">Penstemon smallii</name>
    <dbReference type="NCBI Taxonomy" id="265156"/>
    <lineage>
        <taxon>Eukaryota</taxon>
        <taxon>Viridiplantae</taxon>
        <taxon>Streptophyta</taxon>
        <taxon>Embryophyta</taxon>
        <taxon>Tracheophyta</taxon>
        <taxon>Spermatophyta</taxon>
        <taxon>Magnoliopsida</taxon>
        <taxon>eudicotyledons</taxon>
        <taxon>Gunneridae</taxon>
        <taxon>Pentapetalae</taxon>
        <taxon>asterids</taxon>
        <taxon>lamiids</taxon>
        <taxon>Lamiales</taxon>
        <taxon>Plantaginaceae</taxon>
        <taxon>Cheloneae</taxon>
        <taxon>Penstemon</taxon>
    </lineage>
</organism>
<dbReference type="Proteomes" id="UP001634393">
    <property type="component" value="Unassembled WGS sequence"/>
</dbReference>
<dbReference type="InterPro" id="IPR012340">
    <property type="entry name" value="NA-bd_OB-fold"/>
</dbReference>
<evidence type="ECO:0000313" key="1">
    <source>
        <dbReference type="EMBL" id="KAL3846320.1"/>
    </source>
</evidence>
<sequence>MVYTFASPFFPMVNYMMTPKDYVYISDVLPGKKNLQVKVVLCEKSEPRTSYTGGTRYMRTVLLDEKGQKVVAPVFDGNIEPLRKRIVLYPTYLIKKPQGTSWTLSTQTCITPVVDQPIPRAAVKQRFVFLGQLQKPSAPRDLIDVLVLVIDKGIKRRVPSIGNEKWVRDIGVIDEDNRPLALTLWNNIAESEGKLLDETMESMPIIKVTGLCVSSFYVLDPQIPEVQSLKNWRSNNLNLISDTISEKPYLAFDDSISTPSEKDLTSLADVVSINTVFKFLVRVKVSIVDASQKVYYMSCNECTGGVDAEMGDTYICTHCSKSAVAVPRHKISIRISDDSGSLDVVAFGDVEGRTELDTLLESHDTIESDYESTSLTIQTSIQVQFDDHNTCHEFSEPIYLTNQDSAQKEQGRGDRRRRR</sequence>
<gene>
    <name evidence="1" type="ORF">ACJIZ3_003723</name>
</gene>
<evidence type="ECO:0000313" key="2">
    <source>
        <dbReference type="Proteomes" id="UP001634393"/>
    </source>
</evidence>
<dbReference type="AlphaFoldDB" id="A0ABD3UAD5"/>
<proteinExistence type="predicted"/>
<accession>A0ABD3UAD5</accession>
<reference evidence="1 2" key="1">
    <citation type="submission" date="2024-12" db="EMBL/GenBank/DDBJ databases">
        <title>The unique morphological basis and parallel evolutionary history of personate flowers in Penstemon.</title>
        <authorList>
            <person name="Depatie T.H."/>
            <person name="Wessinger C.A."/>
        </authorList>
    </citation>
    <scope>NUCLEOTIDE SEQUENCE [LARGE SCALE GENOMIC DNA]</scope>
    <source>
        <strain evidence="1">WTNN_2</strain>
        <tissue evidence="1">Leaf</tissue>
    </source>
</reference>
<dbReference type="PANTHER" id="PTHR47165">
    <property type="entry name" value="OS03G0429900 PROTEIN"/>
    <property type="match status" value="1"/>
</dbReference>
<dbReference type="EMBL" id="JBJXBP010000002">
    <property type="protein sequence ID" value="KAL3846320.1"/>
    <property type="molecule type" value="Genomic_DNA"/>
</dbReference>
<name>A0ABD3UAD5_9LAMI</name>